<feature type="compositionally biased region" description="Basic residues" evidence="1">
    <location>
        <begin position="12"/>
        <end position="22"/>
    </location>
</feature>
<reference evidence="3" key="1">
    <citation type="journal article" date="2017" name="Genome Biol.">
        <title>Comparative genomics reveals high biological diversity and specific adaptations in the industrially and medically important fungal genus Aspergillus.</title>
        <authorList>
            <person name="de Vries R.P."/>
            <person name="Riley R."/>
            <person name="Wiebenga A."/>
            <person name="Aguilar-Osorio G."/>
            <person name="Amillis S."/>
            <person name="Uchima C.A."/>
            <person name="Anderluh G."/>
            <person name="Asadollahi M."/>
            <person name="Askin M."/>
            <person name="Barry K."/>
            <person name="Battaglia E."/>
            <person name="Bayram O."/>
            <person name="Benocci T."/>
            <person name="Braus-Stromeyer S.A."/>
            <person name="Caldana C."/>
            <person name="Canovas D."/>
            <person name="Cerqueira G.C."/>
            <person name="Chen F."/>
            <person name="Chen W."/>
            <person name="Choi C."/>
            <person name="Clum A."/>
            <person name="Dos Santos R.A."/>
            <person name="Damasio A.R."/>
            <person name="Diallinas G."/>
            <person name="Emri T."/>
            <person name="Fekete E."/>
            <person name="Flipphi M."/>
            <person name="Freyberg S."/>
            <person name="Gallo A."/>
            <person name="Gournas C."/>
            <person name="Habgood R."/>
            <person name="Hainaut M."/>
            <person name="Harispe M.L."/>
            <person name="Henrissat B."/>
            <person name="Hilden K.S."/>
            <person name="Hope R."/>
            <person name="Hossain A."/>
            <person name="Karabika E."/>
            <person name="Karaffa L."/>
            <person name="Karanyi Z."/>
            <person name="Krasevec N."/>
            <person name="Kuo A."/>
            <person name="Kusch H."/>
            <person name="LaButti K."/>
            <person name="Lagendijk E.L."/>
            <person name="Lapidus A."/>
            <person name="Levasseur A."/>
            <person name="Lindquist E."/>
            <person name="Lipzen A."/>
            <person name="Logrieco A.F."/>
            <person name="MacCabe A."/>
            <person name="Maekelae M.R."/>
            <person name="Malavazi I."/>
            <person name="Melin P."/>
            <person name="Meyer V."/>
            <person name="Mielnichuk N."/>
            <person name="Miskei M."/>
            <person name="Molnar A.P."/>
            <person name="Mule G."/>
            <person name="Ngan C.Y."/>
            <person name="Orejas M."/>
            <person name="Orosz E."/>
            <person name="Ouedraogo J.P."/>
            <person name="Overkamp K.M."/>
            <person name="Park H.-S."/>
            <person name="Perrone G."/>
            <person name="Piumi F."/>
            <person name="Punt P.J."/>
            <person name="Ram A.F."/>
            <person name="Ramon A."/>
            <person name="Rauscher S."/>
            <person name="Record E."/>
            <person name="Riano-Pachon D.M."/>
            <person name="Robert V."/>
            <person name="Roehrig J."/>
            <person name="Ruller R."/>
            <person name="Salamov A."/>
            <person name="Salih N.S."/>
            <person name="Samson R.A."/>
            <person name="Sandor E."/>
            <person name="Sanguinetti M."/>
            <person name="Schuetze T."/>
            <person name="Sepcic K."/>
            <person name="Shelest E."/>
            <person name="Sherlock G."/>
            <person name="Sophianopoulou V."/>
            <person name="Squina F.M."/>
            <person name="Sun H."/>
            <person name="Susca A."/>
            <person name="Todd R.B."/>
            <person name="Tsang A."/>
            <person name="Unkles S.E."/>
            <person name="van de Wiele N."/>
            <person name="van Rossen-Uffink D."/>
            <person name="Oliveira J.V."/>
            <person name="Vesth T.C."/>
            <person name="Visser J."/>
            <person name="Yu J.-H."/>
            <person name="Zhou M."/>
            <person name="Andersen M.R."/>
            <person name="Archer D.B."/>
            <person name="Baker S.E."/>
            <person name="Benoit I."/>
            <person name="Brakhage A.A."/>
            <person name="Braus G.H."/>
            <person name="Fischer R."/>
            <person name="Frisvad J.C."/>
            <person name="Goldman G.H."/>
            <person name="Houbraken J."/>
            <person name="Oakley B."/>
            <person name="Pocsi I."/>
            <person name="Scazzocchio C."/>
            <person name="Seiboth B."/>
            <person name="vanKuyk P.A."/>
            <person name="Wortman J."/>
            <person name="Dyer P.S."/>
            <person name="Grigoriev I.V."/>
        </authorList>
    </citation>
    <scope>NUCLEOTIDE SEQUENCE [LARGE SCALE GENOMIC DNA]</scope>
    <source>
        <strain evidence="3">CBS 593.65</strain>
    </source>
</reference>
<feature type="compositionally biased region" description="Low complexity" evidence="1">
    <location>
        <begin position="448"/>
        <end position="458"/>
    </location>
</feature>
<keyword evidence="3" id="KW-1185">Reference proteome</keyword>
<feature type="region of interest" description="Disordered" evidence="1">
    <location>
        <begin position="91"/>
        <end position="200"/>
    </location>
</feature>
<dbReference type="VEuPathDB" id="FungiDB:ASPSYDRAFT_87842"/>
<organism evidence="2 3">
    <name type="scientific">Aspergillus sydowii CBS 593.65</name>
    <dbReference type="NCBI Taxonomy" id="1036612"/>
    <lineage>
        <taxon>Eukaryota</taxon>
        <taxon>Fungi</taxon>
        <taxon>Dikarya</taxon>
        <taxon>Ascomycota</taxon>
        <taxon>Pezizomycotina</taxon>
        <taxon>Eurotiomycetes</taxon>
        <taxon>Eurotiomycetidae</taxon>
        <taxon>Eurotiales</taxon>
        <taxon>Aspergillaceae</taxon>
        <taxon>Aspergillus</taxon>
        <taxon>Aspergillus subgen. Nidulantes</taxon>
    </lineage>
</organism>
<feature type="region of interest" description="Disordered" evidence="1">
    <location>
        <begin position="1"/>
        <end position="31"/>
    </location>
</feature>
<accession>A0A1L9TPE2</accession>
<gene>
    <name evidence="2" type="ORF">ASPSYDRAFT_87842</name>
</gene>
<dbReference type="GeneID" id="63767982"/>
<protein>
    <submittedName>
        <fullName evidence="2">Uncharacterized protein</fullName>
    </submittedName>
</protein>
<dbReference type="Proteomes" id="UP000184356">
    <property type="component" value="Unassembled WGS sequence"/>
</dbReference>
<feature type="region of interest" description="Disordered" evidence="1">
    <location>
        <begin position="379"/>
        <end position="502"/>
    </location>
</feature>
<dbReference type="OrthoDB" id="4219928at2759"/>
<dbReference type="RefSeq" id="XP_040705100.1">
    <property type="nucleotide sequence ID" value="XM_040851909.1"/>
</dbReference>
<sequence>MSFADYETAGWHPRRAHSHQRNHTVTAGPVPAYVNRSVPTYSLAGQEQVSQGPNNLASPRYSPNVQPWKRQQPQNSLSFIRSTSPRAEQFEYTVSQPRRSTDRGTASISPFRSVRKMKEPFQLRLPASPSFENGSAPSRESTTAPRPHETRTLRAWRSDQNLTASTLETFGLLPSPPLSDTQHSQASPASTYFSSKPGSEIENDREAEDCTCHPQTASCQRCTPQTPATDVSVQECSSEATNVHMAHSNLVKQCELGNGQFNPTTTVSGCMSPAATCSDTDSVGVRNLSGPSSRAERSRSGTVSSEGSWVPSSLSYCETWLQGAPMESSAENETGKSKVSNRRKFQIVQKSPFVPDWNREHSDAMLAVKSKTKPKLVDISRQSSPAMSYSLPTPTNTIPATPDHSLPEVSAFSPDTPLEMSDSGYSTHSSTYSSKGDGDYKADEYTDSSSVASEAASETITCEQTRGTSGSPWANPKPGPAYKSVPSPRIHASSDASSTRSDKEELEKWWDHEWTIDQLEHSVKDFPQNMLRLTSPVVMFLRQNHERALLRPFRQIFPDAPQSLLDSLCAVLIAKSYLLSLPSLCRRTLNGPPRAQVSKLDTVPEKATSILGMKFAQAPPLRIRDEVLGSRSSKLNQDLDRIVDNLLFTLRGPPDEALKSSVLVLIQVLETKA</sequence>
<feature type="compositionally biased region" description="Polar residues" evidence="1">
    <location>
        <begin position="380"/>
        <end position="399"/>
    </location>
</feature>
<evidence type="ECO:0000256" key="1">
    <source>
        <dbReference type="SAM" id="MobiDB-lite"/>
    </source>
</evidence>
<dbReference type="AlphaFoldDB" id="A0A1L9TPE2"/>
<feature type="compositionally biased region" description="Low complexity" evidence="1">
    <location>
        <begin position="421"/>
        <end position="435"/>
    </location>
</feature>
<feature type="region of interest" description="Disordered" evidence="1">
    <location>
        <begin position="281"/>
        <end position="307"/>
    </location>
</feature>
<feature type="compositionally biased region" description="Polar residues" evidence="1">
    <location>
        <begin position="130"/>
        <end position="144"/>
    </location>
</feature>
<evidence type="ECO:0000313" key="2">
    <source>
        <dbReference type="EMBL" id="OJJ61294.1"/>
    </source>
</evidence>
<feature type="compositionally biased region" description="Polar residues" evidence="1">
    <location>
        <begin position="91"/>
        <end position="110"/>
    </location>
</feature>
<proteinExistence type="predicted"/>
<feature type="compositionally biased region" description="Polar residues" evidence="1">
    <location>
        <begin position="178"/>
        <end position="197"/>
    </location>
</feature>
<feature type="compositionally biased region" description="Polar residues" evidence="1">
    <location>
        <begin position="459"/>
        <end position="472"/>
    </location>
</feature>
<feature type="compositionally biased region" description="Polar residues" evidence="1">
    <location>
        <begin position="158"/>
        <end position="168"/>
    </location>
</feature>
<evidence type="ECO:0000313" key="3">
    <source>
        <dbReference type="Proteomes" id="UP000184356"/>
    </source>
</evidence>
<name>A0A1L9TPE2_9EURO</name>
<dbReference type="EMBL" id="KV878584">
    <property type="protein sequence ID" value="OJJ61294.1"/>
    <property type="molecule type" value="Genomic_DNA"/>
</dbReference>